<keyword evidence="2" id="KW-0479">Metal-binding</keyword>
<dbReference type="InterPro" id="IPR006913">
    <property type="entry name" value="CENP-V/GFA"/>
</dbReference>
<dbReference type="InterPro" id="IPR011057">
    <property type="entry name" value="Mss4-like_sf"/>
</dbReference>
<protein>
    <submittedName>
        <fullName evidence="6">Aldehyde-activating protein</fullName>
    </submittedName>
</protein>
<dbReference type="Gene3D" id="3.90.1590.10">
    <property type="entry name" value="glutathione-dependent formaldehyde- activating enzyme (gfa)"/>
    <property type="match status" value="1"/>
</dbReference>
<dbReference type="PANTHER" id="PTHR33337">
    <property type="entry name" value="GFA DOMAIN-CONTAINING PROTEIN"/>
    <property type="match status" value="1"/>
</dbReference>
<evidence type="ECO:0000259" key="5">
    <source>
        <dbReference type="PROSITE" id="PS51891"/>
    </source>
</evidence>
<dbReference type="PANTHER" id="PTHR33337:SF40">
    <property type="entry name" value="CENP-V_GFA DOMAIN-CONTAINING PROTEIN-RELATED"/>
    <property type="match status" value="1"/>
</dbReference>
<evidence type="ECO:0000313" key="7">
    <source>
        <dbReference type="Proteomes" id="UP001143304"/>
    </source>
</evidence>
<dbReference type="SUPFAM" id="SSF51316">
    <property type="entry name" value="Mss4-like"/>
    <property type="match status" value="1"/>
</dbReference>
<proteinExistence type="inferred from homology"/>
<organism evidence="6 7">
    <name type="scientific">Candidatus Marimicrobium litorale</name>
    <dbReference type="NCBI Taxonomy" id="2518991"/>
    <lineage>
        <taxon>Bacteria</taxon>
        <taxon>Pseudomonadati</taxon>
        <taxon>Pseudomonadota</taxon>
        <taxon>Gammaproteobacteria</taxon>
        <taxon>Cellvibrionales</taxon>
        <taxon>Halieaceae</taxon>
        <taxon>Marimicrobium</taxon>
    </lineage>
</organism>
<keyword evidence="7" id="KW-1185">Reference proteome</keyword>
<keyword evidence="3" id="KW-0862">Zinc</keyword>
<feature type="domain" description="CENP-V/GFA" evidence="5">
    <location>
        <begin position="9"/>
        <end position="124"/>
    </location>
</feature>
<evidence type="ECO:0000256" key="1">
    <source>
        <dbReference type="ARBA" id="ARBA00005495"/>
    </source>
</evidence>
<gene>
    <name evidence="6" type="ORF">EYC82_02290</name>
</gene>
<comment type="caution">
    <text evidence="6">The sequence shown here is derived from an EMBL/GenBank/DDBJ whole genome shotgun (WGS) entry which is preliminary data.</text>
</comment>
<reference evidence="6" key="1">
    <citation type="submission" date="2019-02" db="EMBL/GenBank/DDBJ databases">
        <authorList>
            <person name="Li S.-H."/>
        </authorList>
    </citation>
    <scope>NUCLEOTIDE SEQUENCE</scope>
    <source>
        <strain evidence="6">IMCC11814</strain>
    </source>
</reference>
<keyword evidence="4" id="KW-0456">Lyase</keyword>
<evidence type="ECO:0000256" key="4">
    <source>
        <dbReference type="ARBA" id="ARBA00023239"/>
    </source>
</evidence>
<sequence length="139" mass="15241">MNSGGNAVTEGGCLCGEVRFSVERFDSSVFKCHCSKCRKAFGGASSAAALAAETSFRWLKGSEEVREYRCESGFLRRFCPQCGSVVPQFLPDYQLQWIPMGLLDTNPGLTLGHHIHVASKAAWEILDNETHPHAQGFDS</sequence>
<dbReference type="Pfam" id="PF04828">
    <property type="entry name" value="GFA"/>
    <property type="match status" value="1"/>
</dbReference>
<name>A0ABT3T3V0_9GAMM</name>
<dbReference type="Proteomes" id="UP001143304">
    <property type="component" value="Unassembled WGS sequence"/>
</dbReference>
<evidence type="ECO:0000256" key="3">
    <source>
        <dbReference type="ARBA" id="ARBA00022833"/>
    </source>
</evidence>
<dbReference type="PROSITE" id="PS51891">
    <property type="entry name" value="CENP_V_GFA"/>
    <property type="match status" value="1"/>
</dbReference>
<comment type="similarity">
    <text evidence="1">Belongs to the Gfa family.</text>
</comment>
<evidence type="ECO:0000313" key="6">
    <source>
        <dbReference type="EMBL" id="MCX2976184.1"/>
    </source>
</evidence>
<evidence type="ECO:0000256" key="2">
    <source>
        <dbReference type="ARBA" id="ARBA00022723"/>
    </source>
</evidence>
<dbReference type="EMBL" id="SHNO01000001">
    <property type="protein sequence ID" value="MCX2976184.1"/>
    <property type="molecule type" value="Genomic_DNA"/>
</dbReference>
<accession>A0ABT3T3V0</accession>